<dbReference type="NCBIfam" id="TIGR02824">
    <property type="entry name" value="quinone_pig3"/>
    <property type="match status" value="1"/>
</dbReference>
<dbReference type="GO" id="GO:0016651">
    <property type="term" value="F:oxidoreductase activity, acting on NAD(P)H"/>
    <property type="evidence" value="ECO:0007669"/>
    <property type="project" value="TreeGrafter"/>
</dbReference>
<dbReference type="InterPro" id="IPR011032">
    <property type="entry name" value="GroES-like_sf"/>
</dbReference>
<dbReference type="PROSITE" id="PS01162">
    <property type="entry name" value="QOR_ZETA_CRYSTAL"/>
    <property type="match status" value="1"/>
</dbReference>
<sequence length="326" mass="34554">MRVVVNSRPGGPEVLDVQERTPSELPSDGVRIKVAAAGINRADVLQREGNYKIPQGVSEVLGLEVSGTVVEVGPDVDPDSGIEHGAEVCALVDSGGYSDEVVAPAAQVLPVPSAVTLEEAAGLPEVAATVWSNIFMEARAQEGETVLIHGGSGGVGTAAIQICKAAGLRVLTTVGSAEKAAYAQRLGAEPIRYDVEDFAARVKELTDARGVDVILDVVGPDYLEGNLKSLAVDGRLVIIGIRGRTGQIDLGRLVAKRLHVAGTALRPRPAAQKAHIMQQVRDHVWPMIERGQVHVVVDRMFMLSQVTEAHEYFDSGAHKGKVLLRP</sequence>
<dbReference type="SUPFAM" id="SSF51735">
    <property type="entry name" value="NAD(P)-binding Rossmann-fold domains"/>
    <property type="match status" value="1"/>
</dbReference>
<dbReference type="InterPro" id="IPR036291">
    <property type="entry name" value="NAD(P)-bd_dom_sf"/>
</dbReference>
<accession>A0A3N3ZUV0</accession>
<keyword evidence="2" id="KW-0560">Oxidoreductase</keyword>
<name>A0A3N3ZUV0_9MICC</name>
<gene>
    <name evidence="4" type="ORF">EDL96_11285</name>
</gene>
<dbReference type="InterPro" id="IPR013154">
    <property type="entry name" value="ADH-like_N"/>
</dbReference>
<comment type="caution">
    <text evidence="4">The sequence shown here is derived from an EMBL/GenBank/DDBJ whole genome shotgun (WGS) entry which is preliminary data.</text>
</comment>
<dbReference type="Gene3D" id="3.90.180.10">
    <property type="entry name" value="Medium-chain alcohol dehydrogenases, catalytic domain"/>
    <property type="match status" value="1"/>
</dbReference>
<dbReference type="InterPro" id="IPR013149">
    <property type="entry name" value="ADH-like_C"/>
</dbReference>
<proteinExistence type="predicted"/>
<dbReference type="CDD" id="cd05276">
    <property type="entry name" value="p53_inducible_oxidoreductase"/>
    <property type="match status" value="1"/>
</dbReference>
<feature type="domain" description="Enoyl reductase (ER)" evidence="3">
    <location>
        <begin position="10"/>
        <end position="324"/>
    </location>
</feature>
<organism evidence="4 5">
    <name type="scientific">Kocuria soli</name>
    <dbReference type="NCBI Taxonomy" id="2485125"/>
    <lineage>
        <taxon>Bacteria</taxon>
        <taxon>Bacillati</taxon>
        <taxon>Actinomycetota</taxon>
        <taxon>Actinomycetes</taxon>
        <taxon>Micrococcales</taxon>
        <taxon>Micrococcaceae</taxon>
        <taxon>Kocuria</taxon>
    </lineage>
</organism>
<evidence type="ECO:0000256" key="2">
    <source>
        <dbReference type="ARBA" id="ARBA00023002"/>
    </source>
</evidence>
<dbReference type="SMART" id="SM00829">
    <property type="entry name" value="PKS_ER"/>
    <property type="match status" value="1"/>
</dbReference>
<evidence type="ECO:0000259" key="3">
    <source>
        <dbReference type="SMART" id="SM00829"/>
    </source>
</evidence>
<keyword evidence="5" id="KW-1185">Reference proteome</keyword>
<dbReference type="AlphaFoldDB" id="A0A3N3ZUV0"/>
<keyword evidence="1" id="KW-0521">NADP</keyword>
<dbReference type="PANTHER" id="PTHR48106:SF8">
    <property type="entry name" value="OS02G0805600 PROTEIN"/>
    <property type="match status" value="1"/>
</dbReference>
<dbReference type="InterPro" id="IPR020843">
    <property type="entry name" value="ER"/>
</dbReference>
<dbReference type="Proteomes" id="UP000270616">
    <property type="component" value="Unassembled WGS sequence"/>
</dbReference>
<evidence type="ECO:0000256" key="1">
    <source>
        <dbReference type="ARBA" id="ARBA00022857"/>
    </source>
</evidence>
<dbReference type="RefSeq" id="WP_123826178.1">
    <property type="nucleotide sequence ID" value="NZ_RKMF01000015.1"/>
</dbReference>
<dbReference type="SUPFAM" id="SSF50129">
    <property type="entry name" value="GroES-like"/>
    <property type="match status" value="1"/>
</dbReference>
<dbReference type="GO" id="GO:0008270">
    <property type="term" value="F:zinc ion binding"/>
    <property type="evidence" value="ECO:0007669"/>
    <property type="project" value="InterPro"/>
</dbReference>
<evidence type="ECO:0000313" key="5">
    <source>
        <dbReference type="Proteomes" id="UP000270616"/>
    </source>
</evidence>
<protein>
    <submittedName>
        <fullName evidence="4">NAD(P)H-quinone oxidoreductase</fullName>
    </submittedName>
</protein>
<dbReference type="Pfam" id="PF00107">
    <property type="entry name" value="ADH_zinc_N"/>
    <property type="match status" value="1"/>
</dbReference>
<dbReference type="PANTHER" id="PTHR48106">
    <property type="entry name" value="QUINONE OXIDOREDUCTASE PIG3-RELATED"/>
    <property type="match status" value="1"/>
</dbReference>
<dbReference type="OrthoDB" id="9780520at2"/>
<dbReference type="Pfam" id="PF08240">
    <property type="entry name" value="ADH_N"/>
    <property type="match status" value="1"/>
</dbReference>
<dbReference type="Gene3D" id="3.40.50.720">
    <property type="entry name" value="NAD(P)-binding Rossmann-like Domain"/>
    <property type="match status" value="1"/>
</dbReference>
<dbReference type="GO" id="GO:0070402">
    <property type="term" value="F:NADPH binding"/>
    <property type="evidence" value="ECO:0007669"/>
    <property type="project" value="TreeGrafter"/>
</dbReference>
<reference evidence="4 5" key="1">
    <citation type="submission" date="2018-10" db="EMBL/GenBank/DDBJ databases">
        <title>Kocuria sp. M5W7-7, whole genome shotgun sequence.</title>
        <authorList>
            <person name="Tuo L."/>
        </authorList>
    </citation>
    <scope>NUCLEOTIDE SEQUENCE [LARGE SCALE GENOMIC DNA]</scope>
    <source>
        <strain evidence="4 5">M5W7-7</strain>
    </source>
</reference>
<dbReference type="InterPro" id="IPR002364">
    <property type="entry name" value="Quin_OxRdtase/zeta-crystal_CS"/>
</dbReference>
<evidence type="ECO:0000313" key="4">
    <source>
        <dbReference type="EMBL" id="ROZ62043.1"/>
    </source>
</evidence>
<dbReference type="InterPro" id="IPR014189">
    <property type="entry name" value="Quinone_OxRdtase_PIG3"/>
</dbReference>
<dbReference type="EMBL" id="RKMF01000015">
    <property type="protein sequence ID" value="ROZ62043.1"/>
    <property type="molecule type" value="Genomic_DNA"/>
</dbReference>